<proteinExistence type="predicted"/>
<dbReference type="Pfam" id="PF10659">
    <property type="entry name" value="Trypan_glycop_C"/>
    <property type="match status" value="1"/>
</dbReference>
<dbReference type="InterPro" id="IPR019609">
    <property type="entry name" value="Variant_surf_glycoprt_trypan_C"/>
</dbReference>
<keyword evidence="3" id="KW-1003">Cell membrane</keyword>
<feature type="compositionally biased region" description="Polar residues" evidence="9">
    <location>
        <begin position="459"/>
        <end position="468"/>
    </location>
</feature>
<sequence length="541" mass="57347">MSMLSLTNRKQQLQNAITNAIATTTVLISIILLAINSGAAAPTTAVNAREFDLLCTLVRAEENLEERQTAGQAAKEVVALAAKIELILANLKHIERLAAAEPQAAPKESTSDETPEACKAAKSTVCNKAAQIYKKFRPDEKRALAFLAETTDKLSATVNVTLKQIADNKANHAAYFGESTGKRPAFANVKKALYGDPAVTGDGIIDTGDNTRPKACGNTASAAAKSGKARAEAALICLRGSDSSNGGNAACFTGAALDTNYGSPSNDFATAWTQIKQQCSQKQRQAKVTGEQLKTAASALNHLVHSKHGDKAVAGLLGYAEANTGAISCDGSTGNGKGSCVILSTSANSYKVETPDWLTAMQETINNLDGEKHEIEKGWKAEAHTLALNSSLTTLLALQAGSSKEAAPEKQASPEKQSNPQKDCTKNTKKKDCKEGDGCKWEDKEKNEGDLCKPKDGEGQTNAGTGETRTGVDCSKHQIQKACEAENKYVKPGQKVVCGYIVFVDGTGKLPKPKCRSLIFLVNKKLAMMTTGFVSLPFLNF</sequence>
<accession>Q4FKL1</accession>
<evidence type="ECO:0000256" key="3">
    <source>
        <dbReference type="ARBA" id="ARBA00022475"/>
    </source>
</evidence>
<keyword evidence="8" id="KW-0449">Lipoprotein</keyword>
<keyword evidence="7" id="KW-0325">Glycoprotein</keyword>
<name>Q4FKL1_TRYB2</name>
<evidence type="ECO:0000256" key="9">
    <source>
        <dbReference type="SAM" id="MobiDB-lite"/>
    </source>
</evidence>
<protein>
    <submittedName>
        <fullName evidence="12">Variant surface glycoprotein (VSG, atypical), putative</fullName>
    </submittedName>
</protein>
<feature type="domain" description="Trypanosome variant surface glycoprotein C-terminal" evidence="10">
    <location>
        <begin position="424"/>
        <end position="536"/>
    </location>
</feature>
<evidence type="ECO:0000256" key="2">
    <source>
        <dbReference type="ARBA" id="ARBA00004609"/>
    </source>
</evidence>
<evidence type="ECO:0000256" key="7">
    <source>
        <dbReference type="ARBA" id="ARBA00023180"/>
    </source>
</evidence>
<keyword evidence="6" id="KW-0472">Membrane</keyword>
<reference evidence="12" key="1">
    <citation type="submission" date="2005-06" db="EMBL/GenBank/DDBJ databases">
        <authorList>
            <person name="Lennard N."/>
            <person name="Barron A."/>
            <person name="Clark L."/>
            <person name="Corton C."/>
            <person name="Harris B."/>
            <person name="Line A."/>
            <person name="Berriman M."/>
            <person name="Hertz-Fowler C."/>
            <person name="Renauld H."/>
            <person name="Bohme U."/>
            <person name="Arrowsmith C."/>
            <person name="Cronin C."/>
            <person name="Davies R."/>
            <person name="Doggett J."/>
            <person name="Fraser A."/>
            <person name="Johnson D."/>
            <person name="Larke N."/>
            <person name="Leech V."/>
            <person name="Lord A."/>
            <person name="MacLeod A."/>
            <person name="Norbertczak H."/>
            <person name="Ormand D."/>
            <person name="Quail M."/>
            <person name="Rabbinowitsch E."/>
            <person name="Rajandream M."/>
            <person name="Reitter C."/>
            <person name="Sharp S."/>
            <person name="Woodward J."/>
            <person name="Hall N."/>
            <person name="Melville S.and.Barrell.B."/>
        </authorList>
    </citation>
    <scope>NUCLEOTIDE SEQUENCE</scope>
    <source>
        <strain evidence="12">927/4 GUTat10.1</strain>
    </source>
</reference>
<evidence type="ECO:0000256" key="8">
    <source>
        <dbReference type="ARBA" id="ARBA00023288"/>
    </source>
</evidence>
<gene>
    <name evidence="12" type="ORF">Tb10.v4.0152</name>
</gene>
<feature type="region of interest" description="Disordered" evidence="9">
    <location>
        <begin position="400"/>
        <end position="471"/>
    </location>
</feature>
<evidence type="ECO:0000259" key="10">
    <source>
        <dbReference type="Pfam" id="PF10659"/>
    </source>
</evidence>
<organism evidence="12">
    <name type="scientific">Trypanosoma brucei brucei (strain 927/4 GUTat10.1)</name>
    <dbReference type="NCBI Taxonomy" id="185431"/>
    <lineage>
        <taxon>Eukaryota</taxon>
        <taxon>Discoba</taxon>
        <taxon>Euglenozoa</taxon>
        <taxon>Kinetoplastea</taxon>
        <taxon>Metakinetoplastina</taxon>
        <taxon>Trypanosomatida</taxon>
        <taxon>Trypanosomatidae</taxon>
        <taxon>Trypanosoma</taxon>
    </lineage>
</organism>
<dbReference type="Pfam" id="PF13206">
    <property type="entry name" value="VSG_B"/>
    <property type="match status" value="1"/>
</dbReference>
<dbReference type="InterPro" id="IPR025932">
    <property type="entry name" value="Trypano_VSG_B_N_dom"/>
</dbReference>
<evidence type="ECO:0000259" key="11">
    <source>
        <dbReference type="Pfam" id="PF13206"/>
    </source>
</evidence>
<evidence type="ECO:0000256" key="6">
    <source>
        <dbReference type="ARBA" id="ARBA00023136"/>
    </source>
</evidence>
<evidence type="ECO:0000256" key="1">
    <source>
        <dbReference type="ARBA" id="ARBA00002523"/>
    </source>
</evidence>
<evidence type="ECO:0000313" key="12">
    <source>
        <dbReference type="EMBL" id="CAJ16863.1"/>
    </source>
</evidence>
<dbReference type="GO" id="GO:0005886">
    <property type="term" value="C:plasma membrane"/>
    <property type="evidence" value="ECO:0007669"/>
    <property type="project" value="UniProtKB-SubCell"/>
</dbReference>
<comment type="subcellular location">
    <subcellularLocation>
        <location evidence="2">Cell membrane</location>
        <topology evidence="2">Lipid-anchor</topology>
        <topology evidence="2">GPI-anchor</topology>
    </subcellularLocation>
</comment>
<keyword evidence="5" id="KW-0732">Signal</keyword>
<feature type="compositionally biased region" description="Basic and acidic residues" evidence="9">
    <location>
        <begin position="423"/>
        <end position="458"/>
    </location>
</feature>
<evidence type="ECO:0000256" key="5">
    <source>
        <dbReference type="ARBA" id="ARBA00022729"/>
    </source>
</evidence>
<evidence type="ECO:0000256" key="4">
    <source>
        <dbReference type="ARBA" id="ARBA00022622"/>
    </source>
</evidence>
<dbReference type="EMBL" id="CT009752">
    <property type="protein sequence ID" value="CAJ16863.1"/>
    <property type="molecule type" value="Genomic_DNA"/>
</dbReference>
<comment type="function">
    <text evidence="1">VSG forms a coat on the surface of the parasite. The trypanosome evades the immune response of the host by expressing a series of antigenically distinct VSGs from an estimated 1000 VSG genes.</text>
</comment>
<keyword evidence="4" id="KW-0336">GPI-anchor</keyword>
<dbReference type="VEuPathDB" id="TriTrypDB:Tb10.v4.0152"/>
<dbReference type="AlphaFoldDB" id="Q4FKL1"/>
<dbReference type="GO" id="GO:0098552">
    <property type="term" value="C:side of membrane"/>
    <property type="evidence" value="ECO:0007669"/>
    <property type="project" value="UniProtKB-KW"/>
</dbReference>
<feature type="domain" description="Trypanosome variant surface glycoprotein B-type N-terminal" evidence="11">
    <location>
        <begin position="30"/>
        <end position="377"/>
    </location>
</feature>